<gene>
    <name evidence="1" type="ORF">D4739_04180</name>
</gene>
<dbReference type="Proteomes" id="UP000276542">
    <property type="component" value="Unassembled WGS sequence"/>
</dbReference>
<accession>A0A3A5H430</accession>
<sequence>MGTNEEPAMNASAARPQNAWETYRHRAAVLRDVITGLEQRPEKNSEQSSGLPWNDVIAEVFTDRADLLVALHDLWSRRLAARLDLALELHDIPEASVAEAYAAVAADLAPVRRVLDAHAHHPALARHRANADRMIALAAGLATVGDPLAVSAARGAAFRARTARVVVPARRDGWLAERLTTPFTSGPFTRAPRLKASA</sequence>
<reference evidence="2" key="1">
    <citation type="submission" date="2018-09" db="EMBL/GenBank/DDBJ databases">
        <authorList>
            <person name="Zhu H."/>
        </authorList>
    </citation>
    <scope>NUCLEOTIDE SEQUENCE [LARGE SCALE GENOMIC DNA]</scope>
    <source>
        <strain evidence="2">K1W22B-1</strain>
    </source>
</reference>
<keyword evidence="2" id="KW-1185">Reference proteome</keyword>
<comment type="caution">
    <text evidence="1">The sequence shown here is derived from an EMBL/GenBank/DDBJ whole genome shotgun (WGS) entry which is preliminary data.</text>
</comment>
<evidence type="ECO:0000313" key="1">
    <source>
        <dbReference type="EMBL" id="RJS45496.1"/>
    </source>
</evidence>
<evidence type="ECO:0000313" key="2">
    <source>
        <dbReference type="Proteomes" id="UP000276542"/>
    </source>
</evidence>
<dbReference type="AlphaFoldDB" id="A0A3A5H430"/>
<dbReference type="EMBL" id="QYRP01000002">
    <property type="protein sequence ID" value="RJS45496.1"/>
    <property type="molecule type" value="Genomic_DNA"/>
</dbReference>
<proteinExistence type="predicted"/>
<name>A0A3A5H430_9ACTN</name>
<organism evidence="1 2">
    <name type="scientific">Nocardioides cavernaquae</name>
    <dbReference type="NCBI Taxonomy" id="2321396"/>
    <lineage>
        <taxon>Bacteria</taxon>
        <taxon>Bacillati</taxon>
        <taxon>Actinomycetota</taxon>
        <taxon>Actinomycetes</taxon>
        <taxon>Propionibacteriales</taxon>
        <taxon>Nocardioidaceae</taxon>
        <taxon>Nocardioides</taxon>
    </lineage>
</organism>
<protein>
    <submittedName>
        <fullName evidence="1">Uncharacterized protein</fullName>
    </submittedName>
</protein>